<reference evidence="2" key="1">
    <citation type="submission" date="2017-02" db="EMBL/GenBank/DDBJ databases">
        <authorList>
            <person name="Dridi B."/>
        </authorList>
    </citation>
    <scope>NUCLEOTIDE SEQUENCE [LARGE SCALE GENOMIC DNA]</scope>
    <source>
        <strain evidence="2">bH819</strain>
    </source>
</reference>
<organism evidence="1 2">
    <name type="scientific">Vagococcus fluvialis bH819</name>
    <dbReference type="NCBI Taxonomy" id="1255619"/>
    <lineage>
        <taxon>Bacteria</taxon>
        <taxon>Bacillati</taxon>
        <taxon>Bacillota</taxon>
        <taxon>Bacilli</taxon>
        <taxon>Lactobacillales</taxon>
        <taxon>Enterococcaceae</taxon>
        <taxon>Vagococcus</taxon>
    </lineage>
</organism>
<name>A0A1X6WQ22_9ENTE</name>
<protein>
    <submittedName>
        <fullName evidence="1">Uncharacterized protein</fullName>
    </submittedName>
</protein>
<dbReference type="OrthoDB" id="3192583at2"/>
<accession>A0A1X6WQ22</accession>
<keyword evidence="2" id="KW-1185">Reference proteome</keyword>
<dbReference type="RefSeq" id="WP_086951991.1">
    <property type="nucleotide sequence ID" value="NZ_FWFD01000015.1"/>
</dbReference>
<evidence type="ECO:0000313" key="2">
    <source>
        <dbReference type="Proteomes" id="UP000195918"/>
    </source>
</evidence>
<evidence type="ECO:0000313" key="1">
    <source>
        <dbReference type="EMBL" id="SLM86358.1"/>
    </source>
</evidence>
<sequence>MKKIINGKAYNTETGTLLATYEYGYGMDFRKVLEELYVTKKGAYFLYYFGGPSSKYGESIGNNQMSESSGIKLLSKDEAKEFMEENGDADDYEKYFGEVEEG</sequence>
<dbReference type="EMBL" id="FWFD01000015">
    <property type="protein sequence ID" value="SLM86358.1"/>
    <property type="molecule type" value="Genomic_DNA"/>
</dbReference>
<proteinExistence type="predicted"/>
<dbReference type="Proteomes" id="UP000195918">
    <property type="component" value="Unassembled WGS sequence"/>
</dbReference>
<gene>
    <name evidence="1" type="ORF">FM121_09725</name>
</gene>
<dbReference type="AlphaFoldDB" id="A0A1X6WQ22"/>